<proteinExistence type="predicted"/>
<comment type="caution">
    <text evidence="1">The sequence shown here is derived from an EMBL/GenBank/DDBJ whole genome shotgun (WGS) entry which is preliminary data.</text>
</comment>
<sequence length="177" mass="19586">MQANSDPHKLMDVFKSPSQELKRFEVHLSAPISHTPLSIWSKWAGAGGPGGRPASGGPRERSWRSDAHCFIGILSGSNHTVKLGLEACLLALSTAEQQSSSVCVRLSLIRTNKPAFLSLKTDHHRLHSRFACVRGGYSISPGSLQRERQVVYRRHNTLQLHTVVHSILHEETAEKPQ</sequence>
<evidence type="ECO:0000313" key="2">
    <source>
        <dbReference type="Proteomes" id="UP001153269"/>
    </source>
</evidence>
<protein>
    <submittedName>
        <fullName evidence="1">Uncharacterized protein</fullName>
    </submittedName>
</protein>
<evidence type="ECO:0000313" key="1">
    <source>
        <dbReference type="EMBL" id="CAB1447570.1"/>
    </source>
</evidence>
<accession>A0A9N7VE15</accession>
<organism evidence="1 2">
    <name type="scientific">Pleuronectes platessa</name>
    <name type="common">European plaice</name>
    <dbReference type="NCBI Taxonomy" id="8262"/>
    <lineage>
        <taxon>Eukaryota</taxon>
        <taxon>Metazoa</taxon>
        <taxon>Chordata</taxon>
        <taxon>Craniata</taxon>
        <taxon>Vertebrata</taxon>
        <taxon>Euteleostomi</taxon>
        <taxon>Actinopterygii</taxon>
        <taxon>Neopterygii</taxon>
        <taxon>Teleostei</taxon>
        <taxon>Neoteleostei</taxon>
        <taxon>Acanthomorphata</taxon>
        <taxon>Carangaria</taxon>
        <taxon>Pleuronectiformes</taxon>
        <taxon>Pleuronectoidei</taxon>
        <taxon>Pleuronectidae</taxon>
        <taxon>Pleuronectes</taxon>
    </lineage>
</organism>
<name>A0A9N7VE15_PLEPL</name>
<dbReference type="EMBL" id="CADEAL010003951">
    <property type="protein sequence ID" value="CAB1447570.1"/>
    <property type="molecule type" value="Genomic_DNA"/>
</dbReference>
<gene>
    <name evidence="1" type="ORF">PLEPLA_LOCUS35253</name>
</gene>
<keyword evidence="2" id="KW-1185">Reference proteome</keyword>
<dbReference type="Proteomes" id="UP001153269">
    <property type="component" value="Unassembled WGS sequence"/>
</dbReference>
<reference evidence="1" key="1">
    <citation type="submission" date="2020-03" db="EMBL/GenBank/DDBJ databases">
        <authorList>
            <person name="Weist P."/>
        </authorList>
    </citation>
    <scope>NUCLEOTIDE SEQUENCE</scope>
</reference>
<dbReference type="AlphaFoldDB" id="A0A9N7VE15"/>